<dbReference type="PANTHER" id="PTHR30404:SF0">
    <property type="entry name" value="N-ACETYLMURAMOYL-L-ALANINE AMIDASE AMIC"/>
    <property type="match status" value="1"/>
</dbReference>
<evidence type="ECO:0000313" key="5">
    <source>
        <dbReference type="Proteomes" id="UP001596250"/>
    </source>
</evidence>
<dbReference type="NCBIfam" id="TIGR02883">
    <property type="entry name" value="spore_cwlD"/>
    <property type="match status" value="1"/>
</dbReference>
<dbReference type="Proteomes" id="UP001596250">
    <property type="component" value="Unassembled WGS sequence"/>
</dbReference>
<sequence length="249" mass="27385">MFGRKKRLVIWIPVASRKKIFLTLAMAAFVIAVFTYKLPTADTWSHWSLPLSGKVIVLDPGHGGKDGGAVSADGTYEEHINLAIAMSLRDYLQEAGAVVYMTRESDTDLADEDNRGSRKTQDLHRRVEFIQKHEADLYVSIHLNSIESPKWSGAQTFYHSSNTGGKELAVMIQNAIKENLQNTTREANTADGKYLLKALDLPGAIVEAGFLSNPQEAALLDDPNYQKKVSAAIYQGILKFASSQSASTP</sequence>
<dbReference type="InterPro" id="IPR014234">
    <property type="entry name" value="Spore_CwlD"/>
</dbReference>
<keyword evidence="2" id="KW-0472">Membrane</keyword>
<evidence type="ECO:0000256" key="2">
    <source>
        <dbReference type="SAM" id="Phobius"/>
    </source>
</evidence>
<protein>
    <submittedName>
        <fullName evidence="4">N-acetylmuramoyl-L-alanine amidase CwlD</fullName>
        <ecNumber evidence="4">3.5.1.28</ecNumber>
    </submittedName>
</protein>
<dbReference type="SUPFAM" id="SSF53187">
    <property type="entry name" value="Zn-dependent exopeptidases"/>
    <property type="match status" value="1"/>
</dbReference>
<feature type="transmembrane region" description="Helical" evidence="2">
    <location>
        <begin position="20"/>
        <end position="38"/>
    </location>
</feature>
<proteinExistence type="predicted"/>
<gene>
    <name evidence="4" type="primary">cwlD</name>
    <name evidence="4" type="ORF">ACFPXP_16275</name>
</gene>
<dbReference type="SMART" id="SM00646">
    <property type="entry name" value="Ami_3"/>
    <property type="match status" value="1"/>
</dbReference>
<feature type="domain" description="MurNAc-LAA" evidence="3">
    <location>
        <begin position="127"/>
        <end position="238"/>
    </location>
</feature>
<dbReference type="RefSeq" id="WP_379895394.1">
    <property type="nucleotide sequence ID" value="NZ_CBCSCT010000026.1"/>
</dbReference>
<evidence type="ECO:0000256" key="1">
    <source>
        <dbReference type="ARBA" id="ARBA00022801"/>
    </source>
</evidence>
<evidence type="ECO:0000313" key="4">
    <source>
        <dbReference type="EMBL" id="MFC5987962.1"/>
    </source>
</evidence>
<dbReference type="GO" id="GO:0008745">
    <property type="term" value="F:N-acetylmuramoyl-L-alanine amidase activity"/>
    <property type="evidence" value="ECO:0007669"/>
    <property type="project" value="UniProtKB-EC"/>
</dbReference>
<keyword evidence="2" id="KW-1133">Transmembrane helix</keyword>
<accession>A0ABW1IS61</accession>
<dbReference type="InterPro" id="IPR050695">
    <property type="entry name" value="N-acetylmuramoyl_amidase_3"/>
</dbReference>
<dbReference type="CDD" id="cd02696">
    <property type="entry name" value="MurNAc-LAA"/>
    <property type="match status" value="1"/>
</dbReference>
<organism evidence="4 5">
    <name type="scientific">Marinicrinis lubricantis</name>
    <dbReference type="NCBI Taxonomy" id="2086470"/>
    <lineage>
        <taxon>Bacteria</taxon>
        <taxon>Bacillati</taxon>
        <taxon>Bacillota</taxon>
        <taxon>Bacilli</taxon>
        <taxon>Bacillales</taxon>
        <taxon>Paenibacillaceae</taxon>
    </lineage>
</organism>
<dbReference type="EMBL" id="JBHSQV010000173">
    <property type="protein sequence ID" value="MFC5987962.1"/>
    <property type="molecule type" value="Genomic_DNA"/>
</dbReference>
<reference evidence="5" key="1">
    <citation type="journal article" date="2019" name="Int. J. Syst. Evol. Microbiol.">
        <title>The Global Catalogue of Microorganisms (GCM) 10K type strain sequencing project: providing services to taxonomists for standard genome sequencing and annotation.</title>
        <authorList>
            <consortium name="The Broad Institute Genomics Platform"/>
            <consortium name="The Broad Institute Genome Sequencing Center for Infectious Disease"/>
            <person name="Wu L."/>
            <person name="Ma J."/>
        </authorList>
    </citation>
    <scope>NUCLEOTIDE SEQUENCE [LARGE SCALE GENOMIC DNA]</scope>
    <source>
        <strain evidence="5">CCM 8749</strain>
    </source>
</reference>
<dbReference type="EC" id="3.5.1.28" evidence="4"/>
<keyword evidence="5" id="KW-1185">Reference proteome</keyword>
<comment type="caution">
    <text evidence="4">The sequence shown here is derived from an EMBL/GenBank/DDBJ whole genome shotgun (WGS) entry which is preliminary data.</text>
</comment>
<dbReference type="Gene3D" id="3.40.630.40">
    <property type="entry name" value="Zn-dependent exopeptidases"/>
    <property type="match status" value="1"/>
</dbReference>
<name>A0ABW1IS61_9BACL</name>
<dbReference type="InterPro" id="IPR002508">
    <property type="entry name" value="MurNAc-LAA_cat"/>
</dbReference>
<dbReference type="Pfam" id="PF01520">
    <property type="entry name" value="Amidase_3"/>
    <property type="match status" value="1"/>
</dbReference>
<evidence type="ECO:0000259" key="3">
    <source>
        <dbReference type="SMART" id="SM00646"/>
    </source>
</evidence>
<dbReference type="PANTHER" id="PTHR30404">
    <property type="entry name" value="N-ACETYLMURAMOYL-L-ALANINE AMIDASE"/>
    <property type="match status" value="1"/>
</dbReference>
<keyword evidence="2" id="KW-0812">Transmembrane</keyword>
<keyword evidence="1 4" id="KW-0378">Hydrolase</keyword>